<evidence type="ECO:0000313" key="2">
    <source>
        <dbReference type="Proteomes" id="UP000823893"/>
    </source>
</evidence>
<keyword evidence="1" id="KW-0067">ATP-binding</keyword>
<protein>
    <submittedName>
        <fullName evidence="1">ATP-binding protein</fullName>
    </submittedName>
</protein>
<keyword evidence="1" id="KW-0547">Nucleotide-binding</keyword>
<proteinExistence type="predicted"/>
<name>A0A9D2SIM5_9FIRM</name>
<dbReference type="SUPFAM" id="SSF52540">
    <property type="entry name" value="P-loop containing nucleoside triphosphate hydrolases"/>
    <property type="match status" value="1"/>
</dbReference>
<accession>A0A9D2SIM5</accession>
<organism evidence="1 2">
    <name type="scientific">Candidatus Blautia merdigallinarum</name>
    <dbReference type="NCBI Taxonomy" id="2838495"/>
    <lineage>
        <taxon>Bacteria</taxon>
        <taxon>Bacillati</taxon>
        <taxon>Bacillota</taxon>
        <taxon>Clostridia</taxon>
        <taxon>Lachnospirales</taxon>
        <taxon>Lachnospiraceae</taxon>
        <taxon>Blautia</taxon>
    </lineage>
</organism>
<dbReference type="Proteomes" id="UP000823893">
    <property type="component" value="Unassembled WGS sequence"/>
</dbReference>
<gene>
    <name evidence="1" type="ORF">H9935_03140</name>
</gene>
<dbReference type="GO" id="GO:0005524">
    <property type="term" value="F:ATP binding"/>
    <property type="evidence" value="ECO:0007669"/>
    <property type="project" value="UniProtKB-KW"/>
</dbReference>
<dbReference type="InterPro" id="IPR027417">
    <property type="entry name" value="P-loop_NTPase"/>
</dbReference>
<reference evidence="1" key="1">
    <citation type="journal article" date="2021" name="PeerJ">
        <title>Extensive microbial diversity within the chicken gut microbiome revealed by metagenomics and culture.</title>
        <authorList>
            <person name="Gilroy R."/>
            <person name="Ravi A."/>
            <person name="Getino M."/>
            <person name="Pursley I."/>
            <person name="Horton D.L."/>
            <person name="Alikhan N.F."/>
            <person name="Baker D."/>
            <person name="Gharbi K."/>
            <person name="Hall N."/>
            <person name="Watson M."/>
            <person name="Adriaenssens E.M."/>
            <person name="Foster-Nyarko E."/>
            <person name="Jarju S."/>
            <person name="Secka A."/>
            <person name="Antonio M."/>
            <person name="Oren A."/>
            <person name="Chaudhuri R.R."/>
            <person name="La Ragione R."/>
            <person name="Hildebrand F."/>
            <person name="Pallen M.J."/>
        </authorList>
    </citation>
    <scope>NUCLEOTIDE SEQUENCE</scope>
    <source>
        <strain evidence="1">ChiSxjej6B18-287</strain>
    </source>
</reference>
<dbReference type="Pfam" id="PF13671">
    <property type="entry name" value="AAA_33"/>
    <property type="match status" value="1"/>
</dbReference>
<dbReference type="AlphaFoldDB" id="A0A9D2SIM5"/>
<dbReference type="EMBL" id="DWWV01000036">
    <property type="protein sequence ID" value="HJC09793.1"/>
    <property type="molecule type" value="Genomic_DNA"/>
</dbReference>
<reference evidence="1" key="2">
    <citation type="submission" date="2021-04" db="EMBL/GenBank/DDBJ databases">
        <authorList>
            <person name="Gilroy R."/>
        </authorList>
    </citation>
    <scope>NUCLEOTIDE SEQUENCE</scope>
    <source>
        <strain evidence="1">ChiSxjej6B18-287</strain>
    </source>
</reference>
<comment type="caution">
    <text evidence="1">The sequence shown here is derived from an EMBL/GenBank/DDBJ whole genome shotgun (WGS) entry which is preliminary data.</text>
</comment>
<evidence type="ECO:0000313" key="1">
    <source>
        <dbReference type="EMBL" id="HJC09793.1"/>
    </source>
</evidence>
<dbReference type="Gene3D" id="3.40.50.300">
    <property type="entry name" value="P-loop containing nucleotide triphosphate hydrolases"/>
    <property type="match status" value="1"/>
</dbReference>
<sequence length="201" mass="23047">MYCILVTGIPAAGKSTMAAFLAEQFGLPVISKDKIKELMYDDIGFCSREEKVKLGIASMNIMYYMAAQLMKNNQPFILENNFEKISREPLIEILERYSYTAITVTLTGNYSKIYERFVERNNSPDRHRGHVVNDCYPEKTPNKDVKPISYENFVSGIIDRGMDSFVANGPHIVMDTTDFNKIHIETLIKKINSYREEILHG</sequence>